<dbReference type="SUPFAM" id="SSF55781">
    <property type="entry name" value="GAF domain-like"/>
    <property type="match status" value="1"/>
</dbReference>
<dbReference type="PROSITE" id="PS50883">
    <property type="entry name" value="EAL"/>
    <property type="match status" value="1"/>
</dbReference>
<dbReference type="InterPro" id="IPR029016">
    <property type="entry name" value="GAF-like_dom_sf"/>
</dbReference>
<dbReference type="CDD" id="cd01948">
    <property type="entry name" value="EAL"/>
    <property type="match status" value="1"/>
</dbReference>
<dbReference type="Pfam" id="PF01590">
    <property type="entry name" value="GAF"/>
    <property type="match status" value="1"/>
</dbReference>
<evidence type="ECO:0000313" key="2">
    <source>
        <dbReference type="EMBL" id="NNM70968.1"/>
    </source>
</evidence>
<dbReference type="InterPro" id="IPR003018">
    <property type="entry name" value="GAF"/>
</dbReference>
<dbReference type="InterPro" id="IPR050706">
    <property type="entry name" value="Cyclic-di-GMP_PDE-like"/>
</dbReference>
<dbReference type="SMART" id="SM00065">
    <property type="entry name" value="GAF"/>
    <property type="match status" value="1"/>
</dbReference>
<dbReference type="PANTHER" id="PTHR33121">
    <property type="entry name" value="CYCLIC DI-GMP PHOSPHODIESTERASE PDEF"/>
    <property type="match status" value="1"/>
</dbReference>
<dbReference type="Pfam" id="PF00563">
    <property type="entry name" value="EAL"/>
    <property type="match status" value="1"/>
</dbReference>
<dbReference type="SMART" id="SM00052">
    <property type="entry name" value="EAL"/>
    <property type="match status" value="1"/>
</dbReference>
<dbReference type="InterPro" id="IPR001633">
    <property type="entry name" value="EAL_dom"/>
</dbReference>
<organism evidence="2 3">
    <name type="scientific">Enterovirga aerilata</name>
    <dbReference type="NCBI Taxonomy" id="2730920"/>
    <lineage>
        <taxon>Bacteria</taxon>
        <taxon>Pseudomonadati</taxon>
        <taxon>Pseudomonadota</taxon>
        <taxon>Alphaproteobacteria</taxon>
        <taxon>Hyphomicrobiales</taxon>
        <taxon>Methylobacteriaceae</taxon>
        <taxon>Enterovirga</taxon>
    </lineage>
</organism>
<dbReference type="Gene3D" id="3.30.450.40">
    <property type="match status" value="1"/>
</dbReference>
<proteinExistence type="predicted"/>
<sequence length="594" mass="65237">MDRTRSEEMRLQALTQLGLLDTPPSESFDRITRMASRMFGLPIAAVSLTDRDRQWFKSRVGVDHREIPREKAPCAEVAETAGPLVVPDLLESPHYRDSLLAQSGIRFYAAAPLVTRDGYGLGAMCVLGTEPREVTPEEKHVLVDLAAMVMAQIELQHAFGRVEPVSGLPNRHQLLDDLDDAARDSPGALRSLVLLELADAARLQEATRVLGPDTVDELVREATLALRSEFGPSLKIYQVGTAQLGWIVAHADKDARTRYLAAAGPRFARYLRRASFPRLASPVAVVTPFRLGEIAAADLLRTGHSAVLDARNTGELVSIYSEEADKVHRRRFRLVADMRAALAADDQLFLAFQPRIAFKTGACVGVEALLRWNHPLLGSVSPGEFIPIVEKTDLARPVTDWVIDAAIRQAQAWRSAGTPLPISVNVSSANLEEQDFSSRLILRIAAAGLPCSALEVEVTESAIIRDEVRVGEQLRNIRAAGIKVAIDDFGTGYSSLSYVQNLPADIIKIDQSFVRNLDLDDRGRTLLRSMISMAKELDFVVVAEGVEDEAAFEFLRQSGCDEGQGYLMSRPIRPEDMAVWLRGGGARHLRDVAA</sequence>
<name>A0A849I0W0_9HYPH</name>
<dbReference type="PANTHER" id="PTHR33121:SF19">
    <property type="entry name" value="CYCLIC DI-GMP PHOSPHODIESTERASE PA2567"/>
    <property type="match status" value="1"/>
</dbReference>
<evidence type="ECO:0000313" key="3">
    <source>
        <dbReference type="Proteomes" id="UP000564885"/>
    </source>
</evidence>
<dbReference type="AlphaFoldDB" id="A0A849I0W0"/>
<dbReference type="EMBL" id="JABEPP010000001">
    <property type="protein sequence ID" value="NNM70968.1"/>
    <property type="molecule type" value="Genomic_DNA"/>
</dbReference>
<comment type="caution">
    <text evidence="2">The sequence shown here is derived from an EMBL/GenBank/DDBJ whole genome shotgun (WGS) entry which is preliminary data.</text>
</comment>
<dbReference type="InterPro" id="IPR043128">
    <property type="entry name" value="Rev_trsase/Diguanyl_cyclase"/>
</dbReference>
<dbReference type="Proteomes" id="UP000564885">
    <property type="component" value="Unassembled WGS sequence"/>
</dbReference>
<dbReference type="RefSeq" id="WP_171216483.1">
    <property type="nucleotide sequence ID" value="NZ_JABEPP010000001.1"/>
</dbReference>
<dbReference type="Gene3D" id="3.20.20.450">
    <property type="entry name" value="EAL domain"/>
    <property type="match status" value="1"/>
</dbReference>
<dbReference type="GO" id="GO:0071111">
    <property type="term" value="F:cyclic-guanylate-specific phosphodiesterase activity"/>
    <property type="evidence" value="ECO:0007669"/>
    <property type="project" value="InterPro"/>
</dbReference>
<gene>
    <name evidence="2" type="ORF">HJG44_00980</name>
</gene>
<keyword evidence="3" id="KW-1185">Reference proteome</keyword>
<dbReference type="InterPro" id="IPR035919">
    <property type="entry name" value="EAL_sf"/>
</dbReference>
<reference evidence="2 3" key="1">
    <citation type="submission" date="2020-04" db="EMBL/GenBank/DDBJ databases">
        <title>Enterovirga sp. isolate from soil.</title>
        <authorList>
            <person name="Chea S."/>
            <person name="Kim D.-U."/>
        </authorList>
    </citation>
    <scope>NUCLEOTIDE SEQUENCE [LARGE SCALE GENOMIC DNA]</scope>
    <source>
        <strain evidence="2 3">DB1703</strain>
    </source>
</reference>
<dbReference type="SUPFAM" id="SSF141868">
    <property type="entry name" value="EAL domain-like"/>
    <property type="match status" value="1"/>
</dbReference>
<accession>A0A849I0W0</accession>
<feature type="domain" description="EAL" evidence="1">
    <location>
        <begin position="331"/>
        <end position="585"/>
    </location>
</feature>
<evidence type="ECO:0000259" key="1">
    <source>
        <dbReference type="PROSITE" id="PS50883"/>
    </source>
</evidence>
<dbReference type="Gene3D" id="3.30.70.270">
    <property type="match status" value="1"/>
</dbReference>
<protein>
    <submittedName>
        <fullName evidence="2">EAL domain-containing protein</fullName>
    </submittedName>
</protein>